<evidence type="ECO:0000256" key="4">
    <source>
        <dbReference type="ARBA" id="ARBA00022729"/>
    </source>
</evidence>
<evidence type="ECO:0000313" key="10">
    <source>
        <dbReference type="EMBL" id="PON47249.1"/>
    </source>
</evidence>
<evidence type="ECO:0000256" key="3">
    <source>
        <dbReference type="ARBA" id="ARBA00022670"/>
    </source>
</evidence>
<keyword evidence="4" id="KW-0732">Signal</keyword>
<evidence type="ECO:0000259" key="9">
    <source>
        <dbReference type="Pfam" id="PF17766"/>
    </source>
</evidence>
<dbReference type="InterPro" id="IPR036852">
    <property type="entry name" value="Peptidase_S8/S53_dom_sf"/>
</dbReference>
<evidence type="ECO:0000256" key="1">
    <source>
        <dbReference type="ARBA" id="ARBA00004613"/>
    </source>
</evidence>
<dbReference type="GO" id="GO:0004252">
    <property type="term" value="F:serine-type endopeptidase activity"/>
    <property type="evidence" value="ECO:0007669"/>
    <property type="project" value="InterPro"/>
</dbReference>
<dbReference type="Proteomes" id="UP000237105">
    <property type="component" value="Unassembled WGS sequence"/>
</dbReference>
<keyword evidence="11" id="KW-1185">Reference proteome</keyword>
<comment type="caution">
    <text evidence="7">Lacks conserved residue(s) required for the propagation of feature annotation.</text>
</comment>
<dbReference type="STRING" id="3476.A0A2P5BEP2"/>
<keyword evidence="3" id="KW-0645">Protease</keyword>
<dbReference type="Gene3D" id="3.40.50.200">
    <property type="entry name" value="Peptidase S8/S53 domain"/>
    <property type="match status" value="2"/>
</dbReference>
<dbReference type="PROSITE" id="PS51892">
    <property type="entry name" value="SUBTILASE"/>
    <property type="match status" value="1"/>
</dbReference>
<protein>
    <submittedName>
        <fullName evidence="10">Subtilase</fullName>
    </submittedName>
</protein>
<dbReference type="GO" id="GO:0006508">
    <property type="term" value="P:proteolysis"/>
    <property type="evidence" value="ECO:0007669"/>
    <property type="project" value="UniProtKB-KW"/>
</dbReference>
<dbReference type="OrthoDB" id="206201at2759"/>
<evidence type="ECO:0000256" key="2">
    <source>
        <dbReference type="ARBA" id="ARBA00011073"/>
    </source>
</evidence>
<dbReference type="Gene3D" id="2.60.40.2310">
    <property type="match status" value="1"/>
</dbReference>
<feature type="domain" description="Peptidase S8/S53" evidence="8">
    <location>
        <begin position="137"/>
        <end position="234"/>
    </location>
</feature>
<dbReference type="Pfam" id="PF17766">
    <property type="entry name" value="fn3_6"/>
    <property type="match status" value="1"/>
</dbReference>
<feature type="domain" description="Subtilisin-like protease fibronectin type-III" evidence="9">
    <location>
        <begin position="276"/>
        <end position="372"/>
    </location>
</feature>
<dbReference type="EMBL" id="JXTB01000298">
    <property type="protein sequence ID" value="PON47249.1"/>
    <property type="molecule type" value="Genomic_DNA"/>
</dbReference>
<dbReference type="InterPro" id="IPR000209">
    <property type="entry name" value="Peptidase_S8/S53_dom"/>
</dbReference>
<sequence>MGPVPSKWRGIYQRGTEDIVRCNRSILFSTSLTAFGNGNGTTNGGSPKAHVASYKDCWPPVDDDECFDADLMVAFEAAISDGVGVLSVSLGDDYGREFFKDGVAIVVQPHFLPASHVNYTYLTRAKTEVEVKPAPFVAWFSSRWPNLVEPAILKPDITAPGVDIIAAFSEGTSPTDENFDKCRVAFNAESGTSVSCPHVSGIVGLLKTLHPDWNPAAIQSAIMTSARTRDDNKEPMLDSSMERATPFAYGSGHMRPNRAMDPGLPNKCPKSFTLADFNYPSIAVANLSSDSMIVTRRVKNVGSPSTYKASVRAPAGVSIYVKPTSLQFRRIGVEKKFEIVLKAKVAGKPEDYVFGQLKWSDGKHYVRSPIVVKN</sequence>
<dbReference type="SUPFAM" id="SSF52743">
    <property type="entry name" value="Subtilisin-like"/>
    <property type="match status" value="1"/>
</dbReference>
<dbReference type="InterPro" id="IPR045051">
    <property type="entry name" value="SBT"/>
</dbReference>
<evidence type="ECO:0000259" key="8">
    <source>
        <dbReference type="Pfam" id="PF00082"/>
    </source>
</evidence>
<name>A0A2P5BEP2_PARAD</name>
<keyword evidence="6" id="KW-0720">Serine protease</keyword>
<evidence type="ECO:0000256" key="7">
    <source>
        <dbReference type="PROSITE-ProRule" id="PRU01240"/>
    </source>
</evidence>
<dbReference type="GO" id="GO:0005576">
    <property type="term" value="C:extracellular region"/>
    <property type="evidence" value="ECO:0007669"/>
    <property type="project" value="UniProtKB-SubCell"/>
</dbReference>
<keyword evidence="5" id="KW-0378">Hydrolase</keyword>
<proteinExistence type="inferred from homology"/>
<gene>
    <name evidence="10" type="primary">PanSBT50</name>
    <name evidence="10" type="ORF">PanWU01x14_246300</name>
</gene>
<accession>A0A2P5BEP2</accession>
<evidence type="ECO:0000256" key="6">
    <source>
        <dbReference type="ARBA" id="ARBA00022825"/>
    </source>
</evidence>
<comment type="similarity">
    <text evidence="2 7">Belongs to the peptidase S8 family.</text>
</comment>
<dbReference type="Pfam" id="PF00082">
    <property type="entry name" value="Peptidase_S8"/>
    <property type="match status" value="1"/>
</dbReference>
<dbReference type="InterPro" id="IPR041469">
    <property type="entry name" value="Subtilisin-like_FN3"/>
</dbReference>
<organism evidence="10 11">
    <name type="scientific">Parasponia andersonii</name>
    <name type="common">Sponia andersonii</name>
    <dbReference type="NCBI Taxonomy" id="3476"/>
    <lineage>
        <taxon>Eukaryota</taxon>
        <taxon>Viridiplantae</taxon>
        <taxon>Streptophyta</taxon>
        <taxon>Embryophyta</taxon>
        <taxon>Tracheophyta</taxon>
        <taxon>Spermatophyta</taxon>
        <taxon>Magnoliopsida</taxon>
        <taxon>eudicotyledons</taxon>
        <taxon>Gunneridae</taxon>
        <taxon>Pentapetalae</taxon>
        <taxon>rosids</taxon>
        <taxon>fabids</taxon>
        <taxon>Rosales</taxon>
        <taxon>Cannabaceae</taxon>
        <taxon>Parasponia</taxon>
    </lineage>
</organism>
<dbReference type="InterPro" id="IPR023828">
    <property type="entry name" value="Peptidase_S8_Ser-AS"/>
</dbReference>
<evidence type="ECO:0000256" key="5">
    <source>
        <dbReference type="ARBA" id="ARBA00022801"/>
    </source>
</evidence>
<comment type="caution">
    <text evidence="10">The sequence shown here is derived from an EMBL/GenBank/DDBJ whole genome shotgun (WGS) entry which is preliminary data.</text>
</comment>
<dbReference type="PROSITE" id="PS00138">
    <property type="entry name" value="SUBTILASE_SER"/>
    <property type="match status" value="1"/>
</dbReference>
<dbReference type="PANTHER" id="PTHR10795">
    <property type="entry name" value="PROPROTEIN CONVERTASE SUBTILISIN/KEXIN"/>
    <property type="match status" value="1"/>
</dbReference>
<dbReference type="AlphaFoldDB" id="A0A2P5BEP2"/>
<reference evidence="11" key="1">
    <citation type="submission" date="2016-06" db="EMBL/GenBank/DDBJ databases">
        <title>Parallel loss of symbiosis genes in relatives of nitrogen-fixing non-legume Parasponia.</title>
        <authorList>
            <person name="Van Velzen R."/>
            <person name="Holmer R."/>
            <person name="Bu F."/>
            <person name="Rutten L."/>
            <person name="Van Zeijl A."/>
            <person name="Liu W."/>
            <person name="Santuari L."/>
            <person name="Cao Q."/>
            <person name="Sharma T."/>
            <person name="Shen D."/>
            <person name="Roswanjaya Y."/>
            <person name="Wardhani T."/>
            <person name="Kalhor M.S."/>
            <person name="Jansen J."/>
            <person name="Van den Hoogen J."/>
            <person name="Gungor B."/>
            <person name="Hartog M."/>
            <person name="Hontelez J."/>
            <person name="Verver J."/>
            <person name="Yang W.-C."/>
            <person name="Schijlen E."/>
            <person name="Repin R."/>
            <person name="Schilthuizen M."/>
            <person name="Schranz E."/>
            <person name="Heidstra R."/>
            <person name="Miyata K."/>
            <person name="Fedorova E."/>
            <person name="Kohlen W."/>
            <person name="Bisseling T."/>
            <person name="Smit S."/>
            <person name="Geurts R."/>
        </authorList>
    </citation>
    <scope>NUCLEOTIDE SEQUENCE [LARGE SCALE GENOMIC DNA]</scope>
    <source>
        <strain evidence="11">cv. WU1-14</strain>
    </source>
</reference>
<comment type="subcellular location">
    <subcellularLocation>
        <location evidence="1">Secreted</location>
    </subcellularLocation>
</comment>
<evidence type="ECO:0000313" key="11">
    <source>
        <dbReference type="Proteomes" id="UP000237105"/>
    </source>
</evidence>